<keyword evidence="4" id="KW-1185">Reference proteome</keyword>
<evidence type="ECO:0000256" key="1">
    <source>
        <dbReference type="SAM" id="MobiDB-lite"/>
    </source>
</evidence>
<feature type="region of interest" description="Disordered" evidence="1">
    <location>
        <begin position="79"/>
        <end position="191"/>
    </location>
</feature>
<protein>
    <submittedName>
        <fullName evidence="3">Uncharacterized protein</fullName>
    </submittedName>
</protein>
<feature type="compositionally biased region" description="Pro residues" evidence="1">
    <location>
        <begin position="137"/>
        <end position="146"/>
    </location>
</feature>
<evidence type="ECO:0000313" key="4">
    <source>
        <dbReference type="Proteomes" id="UP001197093"/>
    </source>
</evidence>
<comment type="caution">
    <text evidence="3">The sequence shown here is derived from an EMBL/GenBank/DDBJ whole genome shotgun (WGS) entry which is preliminary data.</text>
</comment>
<gene>
    <name evidence="3" type="ORF">NEMBOFW57_010023</name>
</gene>
<organism evidence="3 4">
    <name type="scientific">Staphylotrichum longicolle</name>
    <dbReference type="NCBI Taxonomy" id="669026"/>
    <lineage>
        <taxon>Eukaryota</taxon>
        <taxon>Fungi</taxon>
        <taxon>Dikarya</taxon>
        <taxon>Ascomycota</taxon>
        <taxon>Pezizomycotina</taxon>
        <taxon>Sordariomycetes</taxon>
        <taxon>Sordariomycetidae</taxon>
        <taxon>Sordariales</taxon>
        <taxon>Chaetomiaceae</taxon>
        <taxon>Staphylotrichum</taxon>
    </lineage>
</organism>
<feature type="compositionally biased region" description="Polar residues" evidence="1">
    <location>
        <begin position="9"/>
        <end position="20"/>
    </location>
</feature>
<dbReference type="AlphaFoldDB" id="A0AAD4EQC3"/>
<feature type="compositionally biased region" description="Pro residues" evidence="1">
    <location>
        <begin position="37"/>
        <end position="51"/>
    </location>
</feature>
<feature type="transmembrane region" description="Helical" evidence="2">
    <location>
        <begin position="214"/>
        <end position="231"/>
    </location>
</feature>
<dbReference type="EMBL" id="JAHCVI010000005">
    <property type="protein sequence ID" value="KAG7285396.1"/>
    <property type="molecule type" value="Genomic_DNA"/>
</dbReference>
<feature type="region of interest" description="Disordered" evidence="1">
    <location>
        <begin position="1"/>
        <end position="20"/>
    </location>
</feature>
<feature type="compositionally biased region" description="Low complexity" evidence="1">
    <location>
        <begin position="173"/>
        <end position="191"/>
    </location>
</feature>
<name>A0AAD4EQC3_9PEZI</name>
<dbReference type="Proteomes" id="UP001197093">
    <property type="component" value="Unassembled WGS sequence"/>
</dbReference>
<feature type="region of interest" description="Disordered" evidence="1">
    <location>
        <begin position="26"/>
        <end position="53"/>
    </location>
</feature>
<feature type="compositionally biased region" description="Low complexity" evidence="1">
    <location>
        <begin position="93"/>
        <end position="108"/>
    </location>
</feature>
<reference evidence="3" key="1">
    <citation type="submission" date="2023-02" db="EMBL/GenBank/DDBJ databases">
        <authorList>
            <person name="Palmer J.M."/>
        </authorList>
    </citation>
    <scope>NUCLEOTIDE SEQUENCE</scope>
    <source>
        <strain evidence="3">FW57</strain>
    </source>
</reference>
<accession>A0AAD4EQC3</accession>
<evidence type="ECO:0000313" key="3">
    <source>
        <dbReference type="EMBL" id="KAG7285396.1"/>
    </source>
</evidence>
<sequence length="275" mass="28220">MPLAGSPTPLISPTSSAIGTRTILTPPLRLPTASSPIHPPPGQPLPSPLTPLTPAYSPQFGLGVSTVGSSSVFPPPHLLPTTNKLIPRHERSTVTTTTATPRTLPTGPGLNSSGGGYHPPPPFLSSLTPESTFSLPIPVPGSPSPSPWATAPAHLHHHHQQPAVISGGGNRGSGSASSCYTGTGTGTSTAHSSLRHEIPIAIPIRRTREGRDPAAAAAAAIAIVIAIAALSRTTPRVAVTLAPAETARGDAGDSRLAHARCCRGRYRGWQGRVRK</sequence>
<keyword evidence="2" id="KW-1133">Transmembrane helix</keyword>
<keyword evidence="2" id="KW-0472">Membrane</keyword>
<evidence type="ECO:0000256" key="2">
    <source>
        <dbReference type="SAM" id="Phobius"/>
    </source>
</evidence>
<keyword evidence="2" id="KW-0812">Transmembrane</keyword>
<proteinExistence type="predicted"/>